<protein>
    <submittedName>
        <fullName evidence="1">Uncharacterized protein</fullName>
    </submittedName>
</protein>
<comment type="caution">
    <text evidence="1">The sequence shown here is derived from an EMBL/GenBank/DDBJ whole genome shotgun (WGS) entry which is preliminary data.</text>
</comment>
<reference evidence="1" key="1">
    <citation type="submission" date="2024-09" db="EMBL/GenBank/DDBJ databases">
        <title>Black Yeasts Isolated from many extreme environments.</title>
        <authorList>
            <person name="Coleine C."/>
            <person name="Stajich J.E."/>
            <person name="Selbmann L."/>
        </authorList>
    </citation>
    <scope>NUCLEOTIDE SEQUENCE</scope>
    <source>
        <strain evidence="1">CCFEE 5737</strain>
    </source>
</reference>
<evidence type="ECO:0000313" key="2">
    <source>
        <dbReference type="Proteomes" id="UP001186974"/>
    </source>
</evidence>
<keyword evidence="2" id="KW-1185">Reference proteome</keyword>
<dbReference type="EMBL" id="JAWDJW010009234">
    <property type="protein sequence ID" value="KAK3059633.1"/>
    <property type="molecule type" value="Genomic_DNA"/>
</dbReference>
<evidence type="ECO:0000313" key="1">
    <source>
        <dbReference type="EMBL" id="KAK3059633.1"/>
    </source>
</evidence>
<dbReference type="Proteomes" id="UP001186974">
    <property type="component" value="Unassembled WGS sequence"/>
</dbReference>
<proteinExistence type="predicted"/>
<accession>A0ACC3CZG8</accession>
<organism evidence="1 2">
    <name type="scientific">Coniosporium uncinatum</name>
    <dbReference type="NCBI Taxonomy" id="93489"/>
    <lineage>
        <taxon>Eukaryota</taxon>
        <taxon>Fungi</taxon>
        <taxon>Dikarya</taxon>
        <taxon>Ascomycota</taxon>
        <taxon>Pezizomycotina</taxon>
        <taxon>Dothideomycetes</taxon>
        <taxon>Dothideomycetes incertae sedis</taxon>
        <taxon>Coniosporium</taxon>
    </lineage>
</organism>
<name>A0ACC3CZG8_9PEZI</name>
<gene>
    <name evidence="1" type="ORF">LTS18_010394</name>
</gene>
<sequence length="462" mass="51904">MQARNDLMNLITGHPPTRVSNVNIDPFYHQHLQQRAAQQLRDEYGVHVVFPEETEDSPELVLVYEGPMPPSEYQMPRRAPTAAETKQFQRGLGEAEEYLKSLIGGGQELVNRDVEAHPKFHDKIRRYVNREQETLSEDQIPVQLRFPQPAPQAARRPAGGLSMRGPSNAVEDLMTKLVAFIEQEEKDELERSFTTSFDFPQKFANFLIGKRGENIRKLREEFDVEIQVNDGKVELKGPEAKCAKAKSHILAMGKKLEDETTIPLKVEPQYHKDLIGPKGSQVNRLQERYNVRINFPRSANAHDENADDATDAGSVKNARPQQPADQVIIKGPSKGAEEAQKEITALLLYLRENSHSATVSVAQSQIPQLIGSGGREMEKLRMETEALIDVPNARDVDASGRVQIKIKGSKEAVAKAKQQLEARAKVFDDTVTRNIDVDRKHHRALIGAGGKPRRSTIFGLRR</sequence>